<reference evidence="1 2" key="1">
    <citation type="submission" date="2016-10" db="EMBL/GenBank/DDBJ databases">
        <authorList>
            <person name="de Groot N.N."/>
        </authorList>
    </citation>
    <scope>NUCLEOTIDE SEQUENCE [LARGE SCALE GENOMIC DNA]</scope>
    <source>
        <strain evidence="1 2">DSM 23048</strain>
    </source>
</reference>
<protein>
    <submittedName>
        <fullName evidence="1">Uncharacterized protein</fullName>
    </submittedName>
</protein>
<sequence length="54" mass="6426">MHSAKFGQFALAFKENSERLFDDMFDYQKELKDRLMYSVSMNNGSVEEKKSHFL</sequence>
<dbReference type="Proteomes" id="UP000183077">
    <property type="component" value="Unassembled WGS sequence"/>
</dbReference>
<organism evidence="1 2">
    <name type="scientific">Myroides marinus</name>
    <dbReference type="NCBI Taxonomy" id="703342"/>
    <lineage>
        <taxon>Bacteria</taxon>
        <taxon>Pseudomonadati</taxon>
        <taxon>Bacteroidota</taxon>
        <taxon>Flavobacteriia</taxon>
        <taxon>Flavobacteriales</taxon>
        <taxon>Flavobacteriaceae</taxon>
        <taxon>Myroides</taxon>
    </lineage>
</organism>
<evidence type="ECO:0000313" key="1">
    <source>
        <dbReference type="EMBL" id="SEJ38181.1"/>
    </source>
</evidence>
<evidence type="ECO:0000313" key="2">
    <source>
        <dbReference type="Proteomes" id="UP000183077"/>
    </source>
</evidence>
<proteinExistence type="predicted"/>
<dbReference type="EMBL" id="FNYS01000030">
    <property type="protein sequence ID" value="SEJ38181.1"/>
    <property type="molecule type" value="Genomic_DNA"/>
</dbReference>
<name>A0A1H6YAA3_9FLAO</name>
<gene>
    <name evidence="1" type="ORF">SAMN04488018_13013</name>
</gene>
<dbReference type="AlphaFoldDB" id="A0A1H6YAA3"/>
<accession>A0A1H6YAA3</accession>